<dbReference type="KEGG" id="cbb:CLD_A0121"/>
<dbReference type="EMBL" id="CP000940">
    <property type="protein sequence ID" value="ACA47110.1"/>
    <property type="molecule type" value="Genomic_DNA"/>
</dbReference>
<proteinExistence type="predicted"/>
<evidence type="ECO:0000313" key="2">
    <source>
        <dbReference type="Proteomes" id="UP000008541"/>
    </source>
</evidence>
<accession>B1INU8</accession>
<geneLocation type="plasmid" evidence="1 2">
    <name>pCLD</name>
</geneLocation>
<organism evidence="1 2">
    <name type="scientific">Clostridium botulinum (strain Okra / Type B1)</name>
    <dbReference type="NCBI Taxonomy" id="498213"/>
    <lineage>
        <taxon>Bacteria</taxon>
        <taxon>Bacillati</taxon>
        <taxon>Bacillota</taxon>
        <taxon>Clostridia</taxon>
        <taxon>Eubacteriales</taxon>
        <taxon>Clostridiaceae</taxon>
        <taxon>Clostridium</taxon>
    </lineage>
</organism>
<name>B1INU8_CLOBK</name>
<dbReference type="RefSeq" id="WP_012291571.1">
    <property type="nucleotide sequence ID" value="NC_010379.1"/>
</dbReference>
<evidence type="ECO:0000313" key="1">
    <source>
        <dbReference type="EMBL" id="ACA47110.1"/>
    </source>
</evidence>
<gene>
    <name evidence="1" type="ordered locus">CLD_A0121</name>
</gene>
<dbReference type="Proteomes" id="UP000008541">
    <property type="component" value="Plasmid pCLD"/>
</dbReference>
<reference evidence="1 2" key="1">
    <citation type="journal article" date="2007" name="PLoS ONE">
        <title>Analysis of the neurotoxin complex genes in Clostridium botulinum A1-A4 and B1 strains: BoNT/A3, /Ba4 and /B1 clusters are located within plasmids.</title>
        <authorList>
            <person name="Smith T.J."/>
            <person name="Hill K.K."/>
            <person name="Foley B.T."/>
            <person name="Detter J.C."/>
            <person name="Munk A.C."/>
            <person name="Bruce D.C."/>
            <person name="Doggett N.A."/>
            <person name="Smith L.A."/>
            <person name="Marks J.D."/>
            <person name="Xie G."/>
            <person name="Brettin T.S."/>
        </authorList>
    </citation>
    <scope>NUCLEOTIDE SEQUENCE [LARGE SCALE GENOMIC DNA]</scope>
    <source>
        <strain evidence="2">Okra / Type B1</strain>
        <plasmid evidence="1 2">pCLD</plasmid>
    </source>
</reference>
<protein>
    <submittedName>
        <fullName evidence="1">Uncharacterized protein</fullName>
    </submittedName>
</protein>
<keyword evidence="1" id="KW-0614">Plasmid</keyword>
<sequence>MNKYKRGQLVRLNIEARTVDGVIVRASGTEGKVVGRYFNKDGFFILDGELIDRFDTESLTNIILKQVREVLPLEDYLESEDIENIQENIQEWLHEFR</sequence>
<dbReference type="HOGENOM" id="CLU_2394513_0_0_9"/>
<dbReference type="AlphaFoldDB" id="B1INU8"/>